<dbReference type="AlphaFoldDB" id="A0A183VEY2"/>
<organism evidence="2 3">
    <name type="scientific">Toxocara canis</name>
    <name type="common">Canine roundworm</name>
    <dbReference type="NCBI Taxonomy" id="6265"/>
    <lineage>
        <taxon>Eukaryota</taxon>
        <taxon>Metazoa</taxon>
        <taxon>Ecdysozoa</taxon>
        <taxon>Nematoda</taxon>
        <taxon>Chromadorea</taxon>
        <taxon>Rhabditida</taxon>
        <taxon>Spirurina</taxon>
        <taxon>Ascaridomorpha</taxon>
        <taxon>Ascaridoidea</taxon>
        <taxon>Toxocaridae</taxon>
        <taxon>Toxocara</taxon>
    </lineage>
</organism>
<dbReference type="EMBL" id="UYWY01026694">
    <property type="protein sequence ID" value="VDM50623.1"/>
    <property type="molecule type" value="Genomic_DNA"/>
</dbReference>
<sequence>MALSAITDAGTTVAALLSAVTPIRRTAGEGATPPRVVLLAVFVVDPLFSSSSSFIDGSFGGAEIDPLF</sequence>
<evidence type="ECO:0000313" key="3">
    <source>
        <dbReference type="WBParaSite" id="TCNE_0001930601-mRNA-1"/>
    </source>
</evidence>
<reference evidence="1 2" key="2">
    <citation type="submission" date="2018-11" db="EMBL/GenBank/DDBJ databases">
        <authorList>
            <consortium name="Pathogen Informatics"/>
        </authorList>
    </citation>
    <scope>NUCLEOTIDE SEQUENCE [LARGE SCALE GENOMIC DNA]</scope>
</reference>
<proteinExistence type="predicted"/>
<evidence type="ECO:0000313" key="1">
    <source>
        <dbReference type="EMBL" id="VDM50623.1"/>
    </source>
</evidence>
<evidence type="ECO:0000313" key="2">
    <source>
        <dbReference type="Proteomes" id="UP000050794"/>
    </source>
</evidence>
<dbReference type="WBParaSite" id="TCNE_0001930601-mRNA-1">
    <property type="protein sequence ID" value="TCNE_0001930601-mRNA-1"/>
    <property type="gene ID" value="TCNE_0001930601"/>
</dbReference>
<dbReference type="Proteomes" id="UP000050794">
    <property type="component" value="Unassembled WGS sequence"/>
</dbReference>
<protein>
    <submittedName>
        <fullName evidence="3">Secreted protein</fullName>
    </submittedName>
</protein>
<reference evidence="3" key="1">
    <citation type="submission" date="2016-06" db="UniProtKB">
        <authorList>
            <consortium name="WormBaseParasite"/>
        </authorList>
    </citation>
    <scope>IDENTIFICATION</scope>
</reference>
<accession>A0A183VEY2</accession>
<name>A0A183VEY2_TOXCA</name>
<keyword evidence="2" id="KW-1185">Reference proteome</keyword>
<gene>
    <name evidence="1" type="ORF">TCNE_LOCUS19302</name>
</gene>